<sequence length="103" mass="11576">MTGGDFPFCWNLSEKHTDFPLRWFCGAPRRKRHPAANAPLRERYAFSPPGPDPEEKSLPILPASRTIIPYLPLAGRVCADGHAGSCWFEEGTPEISPDFHRKT</sequence>
<dbReference type="Proteomes" id="UP000075683">
    <property type="component" value="Unassembled WGS sequence"/>
</dbReference>
<evidence type="ECO:0000313" key="2">
    <source>
        <dbReference type="Proteomes" id="UP000075683"/>
    </source>
</evidence>
<proteinExistence type="predicted"/>
<dbReference type="STRING" id="301148.B4135_2880"/>
<accession>A0A150LPN8</accession>
<gene>
    <name evidence="1" type="ORF">B4135_2880</name>
</gene>
<comment type="caution">
    <text evidence="1">The sequence shown here is derived from an EMBL/GenBank/DDBJ whole genome shotgun (WGS) entry which is preliminary data.</text>
</comment>
<organism evidence="1 2">
    <name type="scientific">Caldibacillus debilis</name>
    <dbReference type="NCBI Taxonomy" id="301148"/>
    <lineage>
        <taxon>Bacteria</taxon>
        <taxon>Bacillati</taxon>
        <taxon>Bacillota</taxon>
        <taxon>Bacilli</taxon>
        <taxon>Bacillales</taxon>
        <taxon>Bacillaceae</taxon>
        <taxon>Caldibacillus</taxon>
    </lineage>
</organism>
<dbReference type="AlphaFoldDB" id="A0A150LPN8"/>
<reference evidence="1 2" key="1">
    <citation type="submission" date="2016-01" db="EMBL/GenBank/DDBJ databases">
        <title>Draft Genome Sequences of Seven Thermophilic Sporeformers Isolated from Foods.</title>
        <authorList>
            <person name="Berendsen E.M."/>
            <person name="Wells-Bennik M.H."/>
            <person name="Krawcyk A.O."/>
            <person name="De Jong A."/>
            <person name="Holsappel S."/>
            <person name="Eijlander R.T."/>
            <person name="Kuipers O.P."/>
        </authorList>
    </citation>
    <scope>NUCLEOTIDE SEQUENCE [LARGE SCALE GENOMIC DNA]</scope>
    <source>
        <strain evidence="1 2">B4135</strain>
    </source>
</reference>
<protein>
    <submittedName>
        <fullName evidence="1">Uncharacterized protein</fullName>
    </submittedName>
</protein>
<evidence type="ECO:0000313" key="1">
    <source>
        <dbReference type="EMBL" id="KYD14238.1"/>
    </source>
</evidence>
<name>A0A150LPN8_9BACI</name>
<dbReference type="EMBL" id="LQYT01000078">
    <property type="protein sequence ID" value="KYD14238.1"/>
    <property type="molecule type" value="Genomic_DNA"/>
</dbReference>